<organism evidence="2 3">
    <name type="scientific">Pararobbsia silviterrae</name>
    <dbReference type="NCBI Taxonomy" id="1792498"/>
    <lineage>
        <taxon>Bacteria</taxon>
        <taxon>Pseudomonadati</taxon>
        <taxon>Pseudomonadota</taxon>
        <taxon>Betaproteobacteria</taxon>
        <taxon>Burkholderiales</taxon>
        <taxon>Burkholderiaceae</taxon>
        <taxon>Pararobbsia</taxon>
    </lineage>
</organism>
<dbReference type="Pfam" id="PF03091">
    <property type="entry name" value="CutA1"/>
    <property type="match status" value="1"/>
</dbReference>
<dbReference type="InterPro" id="IPR004323">
    <property type="entry name" value="Ion_tolerance_CutA"/>
</dbReference>
<dbReference type="Proteomes" id="UP000270342">
    <property type="component" value="Unassembled WGS sequence"/>
</dbReference>
<dbReference type="EMBL" id="RBZU01000016">
    <property type="protein sequence ID" value="RKP45786.1"/>
    <property type="molecule type" value="Genomic_DNA"/>
</dbReference>
<comment type="similarity">
    <text evidence="1">Belongs to the CutA family.</text>
</comment>
<dbReference type="PANTHER" id="PTHR23419:SF8">
    <property type="entry name" value="FI09726P"/>
    <property type="match status" value="1"/>
</dbReference>
<dbReference type="GO" id="GO:0010038">
    <property type="term" value="P:response to metal ion"/>
    <property type="evidence" value="ECO:0007669"/>
    <property type="project" value="InterPro"/>
</dbReference>
<dbReference type="InterPro" id="IPR011322">
    <property type="entry name" value="N-reg_PII-like_a/b"/>
</dbReference>
<sequence length="110" mass="12251">MLQSVTMVLTTVPDAETADVLVREALEARLAACVQRALPVRSSYRWQDKVESAEEYTLTFKTSPARAVALMALIGQRHPYDVPEIVSWTVEAAASYAQWVHLETVVPLHV</sequence>
<accession>A0A494XBC7</accession>
<gene>
    <name evidence="2" type="ORF">D7S86_25515</name>
</gene>
<dbReference type="GO" id="GO:0005507">
    <property type="term" value="F:copper ion binding"/>
    <property type="evidence" value="ECO:0007669"/>
    <property type="project" value="TreeGrafter"/>
</dbReference>
<dbReference type="PANTHER" id="PTHR23419">
    <property type="entry name" value="DIVALENT CATION TOLERANCE CUTA-RELATED"/>
    <property type="match status" value="1"/>
</dbReference>
<dbReference type="AlphaFoldDB" id="A0A494XBC7"/>
<protein>
    <submittedName>
        <fullName evidence="2">Divalent-cation tolerance protein CutA</fullName>
    </submittedName>
</protein>
<dbReference type="RefSeq" id="WP_121090864.1">
    <property type="nucleotide sequence ID" value="NZ_RBZU01000016.1"/>
</dbReference>
<evidence type="ECO:0000313" key="2">
    <source>
        <dbReference type="EMBL" id="RKP45786.1"/>
    </source>
</evidence>
<evidence type="ECO:0000313" key="3">
    <source>
        <dbReference type="Proteomes" id="UP000270342"/>
    </source>
</evidence>
<dbReference type="Gene3D" id="3.30.70.120">
    <property type="match status" value="1"/>
</dbReference>
<proteinExistence type="inferred from homology"/>
<reference evidence="2 3" key="1">
    <citation type="submission" date="2018-10" db="EMBL/GenBank/DDBJ databases">
        <title>Robbsia sp. DHC34, isolated from soil.</title>
        <authorList>
            <person name="Gao Z.-H."/>
            <person name="Qiu L.-H."/>
        </authorList>
    </citation>
    <scope>NUCLEOTIDE SEQUENCE [LARGE SCALE GENOMIC DNA]</scope>
    <source>
        <strain evidence="2 3">DHC34</strain>
    </source>
</reference>
<dbReference type="OrthoDB" id="37622at2"/>
<keyword evidence="3" id="KW-1185">Reference proteome</keyword>
<evidence type="ECO:0000256" key="1">
    <source>
        <dbReference type="ARBA" id="ARBA00010169"/>
    </source>
</evidence>
<dbReference type="SUPFAM" id="SSF54913">
    <property type="entry name" value="GlnB-like"/>
    <property type="match status" value="1"/>
</dbReference>
<dbReference type="InterPro" id="IPR015867">
    <property type="entry name" value="N-reg_PII/ATP_PRibTrfase_C"/>
</dbReference>
<comment type="caution">
    <text evidence="2">The sequence shown here is derived from an EMBL/GenBank/DDBJ whole genome shotgun (WGS) entry which is preliminary data.</text>
</comment>
<name>A0A494XBC7_9BURK</name>